<dbReference type="PROSITE" id="PS00108">
    <property type="entry name" value="PROTEIN_KINASE_ST"/>
    <property type="match status" value="1"/>
</dbReference>
<protein>
    <recommendedName>
        <fullName evidence="4">non-specific serine/threonine protein kinase</fullName>
        <ecNumber evidence="4">2.7.11.1</ecNumber>
    </recommendedName>
</protein>
<dbReference type="PANTHER" id="PTHR48056">
    <property type="entry name" value="LRR RECEPTOR-LIKE SERINE/THREONINE-PROTEIN KINASE-RELATED"/>
    <property type="match status" value="1"/>
</dbReference>
<dbReference type="InterPro" id="IPR011009">
    <property type="entry name" value="Kinase-like_dom_sf"/>
</dbReference>
<dbReference type="PROSITE" id="PS50011">
    <property type="entry name" value="PROTEIN_KINASE_DOM"/>
    <property type="match status" value="1"/>
</dbReference>
<dbReference type="InterPro" id="IPR050647">
    <property type="entry name" value="Plant_LRR-RLKs"/>
</dbReference>
<sequence>MSFLKQKLFIYGGVLLFMILAPWVSSLNHDRAILLRVKNKQLRDPNGQLGDWVNSPNAPCNWTGITCDHLTHAVVSIDFPSFGLSGRFPAGFCRISTLRTLNLFDNFFGESISAYSISLCSHLEKLDLSNNLFVGELPDLLTEFSNLTSLVLGLNNFSGEIPESFGRLPKLQVLDLVSNLLNGSLPEFISNLTELTDLEIAVNPFKSSRLHSSIGRLTKLENLFARAVNLSGTIPDSIGNLVSLQSFDLSENSLTGKIPDRIGGLKSIVQIELYDNQLSGELPDTFSNLSSLLRIDVSINSLTGRIPESLASLQVESLHLSDNHLEGVIPEILSSNQNLIDLKLFNNRFSGKLPSNLGLNSELSEIDVSGNNLEGPLPPNICFKEKLLILILFKNRFSGTVPASYGNCKSLKRVRIHNNQLSGRLPSGFWNLPTNKLLDLKNNKLEGQIPPSISSARNISQIRVSGNIFSGNLPLEICKLQKLIDLDLSRNLFSGALPSCITNLKNLQKLELQENMIEGEIPSPEESWNELTELNLSFNRFSGEIPSSLGRLQVLNSLDLARNMLTGEIPTSLINLKLNYFNLSYNRLHGRVPTGSRNKLFYSSIMGNPGLCSSNFEGLPSCPKFSRATRYLLGITTSCAFLLLVSLLCICIRTKKSTVNRRRPIFSWSNTAFPQAGFQESELLDSLTDEKIIATGGSGRVFRVHLKQGQLVAVKKLWEDNRRSDSGDVFKAEVEALGRVRHRNIVKLLHCCVGEDYRILVYEYMDNGSLGDVLYGENGGLVLDWGRRSDIAVGAAQGLAYLHHDCMPPIIHRDVKSNNILLDSEFLPKVADFGLAKMFTPDNPDSEQLMSNIAGSCGYIAPEYAYTLKITEKSDVYSFGVVLLELLCGRRVNDESFGENKDIVQWVKDILFSSEQKWGDLDDILDPRMNQSTSDYKEIKKVFDVALLCTSVSPHDRPSMRRVVELLKRKTQSHSISDEIAIE</sequence>
<dbReference type="FunFam" id="3.80.10.10:FF:000077">
    <property type="entry name" value="LRR receptor-like serine/threonine-protein kinase ERL1"/>
    <property type="match status" value="1"/>
</dbReference>
<keyword evidence="14" id="KW-0418">Kinase</keyword>
<dbReference type="GO" id="GO:0006952">
    <property type="term" value="P:defense response"/>
    <property type="evidence" value="ECO:0007669"/>
    <property type="project" value="UniProtKB-ARBA"/>
</dbReference>
<keyword evidence="16 21" id="KW-1133">Transmembrane helix</keyword>
<evidence type="ECO:0000256" key="1">
    <source>
        <dbReference type="ARBA" id="ARBA00004162"/>
    </source>
</evidence>
<keyword evidence="6" id="KW-0723">Serine/threonine-protein kinase</keyword>
<evidence type="ECO:0000256" key="10">
    <source>
        <dbReference type="ARBA" id="ARBA00022692"/>
    </source>
</evidence>
<dbReference type="Proteomes" id="UP001152484">
    <property type="component" value="Unassembled WGS sequence"/>
</dbReference>
<dbReference type="EC" id="2.7.11.1" evidence="4"/>
<evidence type="ECO:0000256" key="12">
    <source>
        <dbReference type="ARBA" id="ARBA00022737"/>
    </source>
</evidence>
<dbReference type="GO" id="GO:0005886">
    <property type="term" value="C:plasma membrane"/>
    <property type="evidence" value="ECO:0007669"/>
    <property type="project" value="UniProtKB-SubCell"/>
</dbReference>
<evidence type="ECO:0000313" key="23">
    <source>
        <dbReference type="EMBL" id="CAH9111322.1"/>
    </source>
</evidence>
<dbReference type="GO" id="GO:0051707">
    <property type="term" value="P:response to other organism"/>
    <property type="evidence" value="ECO:0007669"/>
    <property type="project" value="UniProtKB-ARBA"/>
</dbReference>
<keyword evidence="8" id="KW-0433">Leucine-rich repeat</keyword>
<evidence type="ECO:0000256" key="7">
    <source>
        <dbReference type="ARBA" id="ARBA00022553"/>
    </source>
</evidence>
<dbReference type="FunFam" id="1.10.510.10:FF:000417">
    <property type="entry name" value="Leucine-rich repeat receptor-like protein kinase"/>
    <property type="match status" value="1"/>
</dbReference>
<dbReference type="InterPro" id="IPR008271">
    <property type="entry name" value="Ser/Thr_kinase_AS"/>
</dbReference>
<evidence type="ECO:0000256" key="21">
    <source>
        <dbReference type="SAM" id="Phobius"/>
    </source>
</evidence>
<keyword evidence="12" id="KW-0677">Repeat</keyword>
<keyword evidence="11" id="KW-0732">Signal</keyword>
<dbReference type="GO" id="GO:0005524">
    <property type="term" value="F:ATP binding"/>
    <property type="evidence" value="ECO:0007669"/>
    <property type="project" value="UniProtKB-KW"/>
</dbReference>
<feature type="domain" description="Protein kinase" evidence="22">
    <location>
        <begin position="687"/>
        <end position="977"/>
    </location>
</feature>
<proteinExistence type="inferred from homology"/>
<dbReference type="EMBL" id="CAMAPE010000054">
    <property type="protein sequence ID" value="CAH9111322.1"/>
    <property type="molecule type" value="Genomic_DNA"/>
</dbReference>
<evidence type="ECO:0000256" key="6">
    <source>
        <dbReference type="ARBA" id="ARBA00022527"/>
    </source>
</evidence>
<evidence type="ECO:0000256" key="17">
    <source>
        <dbReference type="ARBA" id="ARBA00023136"/>
    </source>
</evidence>
<dbReference type="SUPFAM" id="SSF56112">
    <property type="entry name" value="Protein kinase-like (PK-like)"/>
    <property type="match status" value="1"/>
</dbReference>
<dbReference type="InterPro" id="IPR003591">
    <property type="entry name" value="Leu-rich_rpt_typical-subtyp"/>
</dbReference>
<comment type="catalytic activity">
    <reaction evidence="19">
        <text>L-threonyl-[protein] + ATP = O-phospho-L-threonyl-[protein] + ADP + H(+)</text>
        <dbReference type="Rhea" id="RHEA:46608"/>
        <dbReference type="Rhea" id="RHEA-COMP:11060"/>
        <dbReference type="Rhea" id="RHEA-COMP:11605"/>
        <dbReference type="ChEBI" id="CHEBI:15378"/>
        <dbReference type="ChEBI" id="CHEBI:30013"/>
        <dbReference type="ChEBI" id="CHEBI:30616"/>
        <dbReference type="ChEBI" id="CHEBI:61977"/>
        <dbReference type="ChEBI" id="CHEBI:456216"/>
        <dbReference type="EC" id="2.7.11.1"/>
    </reaction>
</comment>
<dbReference type="FunFam" id="3.80.10.10:FF:000233">
    <property type="entry name" value="Leucine-rich repeat receptor-like protein kinase TDR"/>
    <property type="match status" value="1"/>
</dbReference>
<dbReference type="Gene3D" id="1.10.510.10">
    <property type="entry name" value="Transferase(Phosphotransferase) domain 1"/>
    <property type="match status" value="1"/>
</dbReference>
<dbReference type="Pfam" id="PF00560">
    <property type="entry name" value="LRR_1"/>
    <property type="match status" value="10"/>
</dbReference>
<dbReference type="Pfam" id="PF08263">
    <property type="entry name" value="LRRNT_2"/>
    <property type="match status" value="1"/>
</dbReference>
<dbReference type="GO" id="GO:0009791">
    <property type="term" value="P:post-embryonic development"/>
    <property type="evidence" value="ECO:0007669"/>
    <property type="project" value="UniProtKB-ARBA"/>
</dbReference>
<keyword evidence="10 21" id="KW-0812">Transmembrane</keyword>
<evidence type="ECO:0000256" key="20">
    <source>
        <dbReference type="ARBA" id="ARBA00048679"/>
    </source>
</evidence>
<evidence type="ECO:0000256" key="2">
    <source>
        <dbReference type="ARBA" id="ARBA00004479"/>
    </source>
</evidence>
<comment type="caution">
    <text evidence="23">The sequence shown here is derived from an EMBL/GenBank/DDBJ whole genome shotgun (WGS) entry which is preliminary data.</text>
</comment>
<evidence type="ECO:0000256" key="14">
    <source>
        <dbReference type="ARBA" id="ARBA00022777"/>
    </source>
</evidence>
<organism evidence="23 24">
    <name type="scientific">Cuscuta europaea</name>
    <name type="common">European dodder</name>
    <dbReference type="NCBI Taxonomy" id="41803"/>
    <lineage>
        <taxon>Eukaryota</taxon>
        <taxon>Viridiplantae</taxon>
        <taxon>Streptophyta</taxon>
        <taxon>Embryophyta</taxon>
        <taxon>Tracheophyta</taxon>
        <taxon>Spermatophyta</taxon>
        <taxon>Magnoliopsida</taxon>
        <taxon>eudicotyledons</taxon>
        <taxon>Gunneridae</taxon>
        <taxon>Pentapetalae</taxon>
        <taxon>asterids</taxon>
        <taxon>lamiids</taxon>
        <taxon>Solanales</taxon>
        <taxon>Convolvulaceae</taxon>
        <taxon>Cuscuteae</taxon>
        <taxon>Cuscuta</taxon>
        <taxon>Cuscuta subgen. Cuscuta</taxon>
    </lineage>
</organism>
<evidence type="ECO:0000313" key="24">
    <source>
        <dbReference type="Proteomes" id="UP001152484"/>
    </source>
</evidence>
<dbReference type="InterPro" id="IPR001611">
    <property type="entry name" value="Leu-rich_rpt"/>
</dbReference>
<dbReference type="AlphaFoldDB" id="A0A9P1EJI3"/>
<keyword evidence="24" id="KW-1185">Reference proteome</keyword>
<dbReference type="FunFam" id="3.80.10.10:FF:000453">
    <property type="entry name" value="Leucine-rich receptor-like protein kinase family protein"/>
    <property type="match status" value="1"/>
</dbReference>
<gene>
    <name evidence="23" type="ORF">CEURO_LOCUS19185</name>
</gene>
<evidence type="ECO:0000256" key="16">
    <source>
        <dbReference type="ARBA" id="ARBA00022989"/>
    </source>
</evidence>
<evidence type="ECO:0000256" key="5">
    <source>
        <dbReference type="ARBA" id="ARBA00022475"/>
    </source>
</evidence>
<evidence type="ECO:0000256" key="13">
    <source>
        <dbReference type="ARBA" id="ARBA00022741"/>
    </source>
</evidence>
<dbReference type="GO" id="GO:0033612">
    <property type="term" value="F:receptor serine/threonine kinase binding"/>
    <property type="evidence" value="ECO:0007669"/>
    <property type="project" value="TreeGrafter"/>
</dbReference>
<evidence type="ECO:0000256" key="9">
    <source>
        <dbReference type="ARBA" id="ARBA00022679"/>
    </source>
</evidence>
<comment type="subcellular location">
    <subcellularLocation>
        <location evidence="1">Cell membrane</location>
        <topology evidence="1">Single-pass membrane protein</topology>
    </subcellularLocation>
    <subcellularLocation>
        <location evidence="2">Membrane</location>
        <topology evidence="2">Single-pass type I membrane protein</topology>
    </subcellularLocation>
</comment>
<dbReference type="InterPro" id="IPR000719">
    <property type="entry name" value="Prot_kinase_dom"/>
</dbReference>
<dbReference type="PANTHER" id="PTHR48056:SF35">
    <property type="entry name" value="LRR RECEPTOR-LIKE SERINE_THREONINE-PROTEIN KINASE HSL2"/>
    <property type="match status" value="1"/>
</dbReference>
<feature type="transmembrane region" description="Helical" evidence="21">
    <location>
        <begin position="631"/>
        <end position="652"/>
    </location>
</feature>
<dbReference type="Gene3D" id="3.80.10.10">
    <property type="entry name" value="Ribonuclease Inhibitor"/>
    <property type="match status" value="3"/>
</dbReference>
<keyword evidence="13" id="KW-0547">Nucleotide-binding</keyword>
<keyword evidence="18" id="KW-0325">Glycoprotein</keyword>
<dbReference type="Pfam" id="PF13855">
    <property type="entry name" value="LRR_8"/>
    <property type="match status" value="1"/>
</dbReference>
<comment type="catalytic activity">
    <reaction evidence="20">
        <text>L-seryl-[protein] + ATP = O-phospho-L-seryl-[protein] + ADP + H(+)</text>
        <dbReference type="Rhea" id="RHEA:17989"/>
        <dbReference type="Rhea" id="RHEA-COMP:9863"/>
        <dbReference type="Rhea" id="RHEA-COMP:11604"/>
        <dbReference type="ChEBI" id="CHEBI:15378"/>
        <dbReference type="ChEBI" id="CHEBI:29999"/>
        <dbReference type="ChEBI" id="CHEBI:30616"/>
        <dbReference type="ChEBI" id="CHEBI:83421"/>
        <dbReference type="ChEBI" id="CHEBI:456216"/>
        <dbReference type="EC" id="2.7.11.1"/>
    </reaction>
</comment>
<dbReference type="SUPFAM" id="SSF52058">
    <property type="entry name" value="L domain-like"/>
    <property type="match status" value="1"/>
</dbReference>
<dbReference type="Pfam" id="PF00069">
    <property type="entry name" value="Pkinase"/>
    <property type="match status" value="1"/>
</dbReference>
<keyword evidence="17 21" id="KW-0472">Membrane</keyword>
<evidence type="ECO:0000256" key="4">
    <source>
        <dbReference type="ARBA" id="ARBA00012513"/>
    </source>
</evidence>
<evidence type="ECO:0000259" key="22">
    <source>
        <dbReference type="PROSITE" id="PS50011"/>
    </source>
</evidence>
<keyword evidence="5" id="KW-1003">Cell membrane</keyword>
<dbReference type="SUPFAM" id="SSF52047">
    <property type="entry name" value="RNI-like"/>
    <property type="match status" value="1"/>
</dbReference>
<accession>A0A9P1EJI3</accession>
<dbReference type="OrthoDB" id="2021138at2759"/>
<keyword evidence="15" id="KW-0067">ATP-binding</keyword>
<evidence type="ECO:0000256" key="8">
    <source>
        <dbReference type="ARBA" id="ARBA00022614"/>
    </source>
</evidence>
<keyword evidence="7" id="KW-0597">Phosphoprotein</keyword>
<dbReference type="InterPro" id="IPR013210">
    <property type="entry name" value="LRR_N_plant-typ"/>
</dbReference>
<evidence type="ECO:0000256" key="19">
    <source>
        <dbReference type="ARBA" id="ARBA00047899"/>
    </source>
</evidence>
<dbReference type="GO" id="GO:0004674">
    <property type="term" value="F:protein serine/threonine kinase activity"/>
    <property type="evidence" value="ECO:0007669"/>
    <property type="project" value="UniProtKB-KW"/>
</dbReference>
<dbReference type="InterPro" id="IPR032675">
    <property type="entry name" value="LRR_dom_sf"/>
</dbReference>
<evidence type="ECO:0000256" key="18">
    <source>
        <dbReference type="ARBA" id="ARBA00023180"/>
    </source>
</evidence>
<evidence type="ECO:0000256" key="11">
    <source>
        <dbReference type="ARBA" id="ARBA00022729"/>
    </source>
</evidence>
<dbReference type="SMART" id="SM00220">
    <property type="entry name" value="S_TKc"/>
    <property type="match status" value="1"/>
</dbReference>
<reference evidence="23" key="1">
    <citation type="submission" date="2022-07" db="EMBL/GenBank/DDBJ databases">
        <authorList>
            <person name="Macas J."/>
            <person name="Novak P."/>
            <person name="Neumann P."/>
        </authorList>
    </citation>
    <scope>NUCLEOTIDE SEQUENCE</scope>
</reference>
<evidence type="ECO:0000256" key="3">
    <source>
        <dbReference type="ARBA" id="ARBA00008684"/>
    </source>
</evidence>
<keyword evidence="9" id="KW-0808">Transferase</keyword>
<dbReference type="SMART" id="SM00369">
    <property type="entry name" value="LRR_TYP"/>
    <property type="match status" value="6"/>
</dbReference>
<name>A0A9P1EJI3_CUSEU</name>
<dbReference type="Gene3D" id="3.30.200.20">
    <property type="entry name" value="Phosphorylase Kinase, domain 1"/>
    <property type="match status" value="1"/>
</dbReference>
<evidence type="ECO:0000256" key="15">
    <source>
        <dbReference type="ARBA" id="ARBA00022840"/>
    </source>
</evidence>
<comment type="similarity">
    <text evidence="3">Belongs to the protein kinase superfamily. Ser/Thr protein kinase family.</text>
</comment>